<feature type="transmembrane region" description="Helical" evidence="9">
    <location>
        <begin position="488"/>
        <end position="507"/>
    </location>
</feature>
<feature type="transmembrane region" description="Helical" evidence="9">
    <location>
        <begin position="404"/>
        <end position="424"/>
    </location>
</feature>
<dbReference type="PATRIC" id="fig|1286171.3.peg.2715"/>
<evidence type="ECO:0000256" key="9">
    <source>
        <dbReference type="SAM" id="Phobius"/>
    </source>
</evidence>
<feature type="transmembrane region" description="Helical" evidence="9">
    <location>
        <begin position="453"/>
        <end position="476"/>
    </location>
</feature>
<dbReference type="GO" id="GO:0033179">
    <property type="term" value="C:proton-transporting V-type ATPase, V0 domain"/>
    <property type="evidence" value="ECO:0007669"/>
    <property type="project" value="InterPro"/>
</dbReference>
<feature type="transmembrane region" description="Helical" evidence="9">
    <location>
        <begin position="578"/>
        <end position="598"/>
    </location>
</feature>
<feature type="transmembrane region" description="Helical" evidence="9">
    <location>
        <begin position="519"/>
        <end position="542"/>
    </location>
</feature>
<evidence type="ECO:0000256" key="4">
    <source>
        <dbReference type="ARBA" id="ARBA00022692"/>
    </source>
</evidence>
<evidence type="ECO:0000256" key="3">
    <source>
        <dbReference type="ARBA" id="ARBA00022448"/>
    </source>
</evidence>
<geneLocation type="plasmid" evidence="10 11">
    <name>EAL2_808p</name>
</geneLocation>
<dbReference type="PANTHER" id="PTHR11629">
    <property type="entry name" value="VACUOLAR PROTON ATPASES"/>
    <property type="match status" value="1"/>
</dbReference>
<evidence type="ECO:0000256" key="8">
    <source>
        <dbReference type="SAM" id="Coils"/>
    </source>
</evidence>
<evidence type="ECO:0000256" key="7">
    <source>
        <dbReference type="ARBA" id="ARBA00023136"/>
    </source>
</evidence>
<evidence type="ECO:0000313" key="11">
    <source>
        <dbReference type="Proteomes" id="UP000019591"/>
    </source>
</evidence>
<evidence type="ECO:0000313" key="10">
    <source>
        <dbReference type="EMBL" id="AHM58034.1"/>
    </source>
</evidence>
<comment type="subcellular location">
    <subcellularLocation>
        <location evidence="1">Membrane</location>
        <topology evidence="1">Multi-pass membrane protein</topology>
    </subcellularLocation>
</comment>
<dbReference type="InterPro" id="IPR002490">
    <property type="entry name" value="V-ATPase_116kDa_su"/>
</dbReference>
<accession>W8T8K5</accession>
<dbReference type="GO" id="GO:0007035">
    <property type="term" value="P:vacuolar acidification"/>
    <property type="evidence" value="ECO:0007669"/>
    <property type="project" value="TreeGrafter"/>
</dbReference>
<reference evidence="10 11" key="1">
    <citation type="journal article" date="2014" name="Genome Announc.">
        <title>Complete Genome Sequence of Amino Acid-Utilizing Eubacterium acidaminophilum al-2 (DSM 3953).</title>
        <authorList>
            <person name="Poehlein A."/>
            <person name="Andreesen J.R."/>
            <person name="Daniel R."/>
        </authorList>
    </citation>
    <scope>NUCLEOTIDE SEQUENCE [LARGE SCALE GENOMIC DNA]</scope>
    <source>
        <strain evidence="10 11">DSM 3953</strain>
        <plasmid evidence="11">Plasmid EAL2_808p</plasmid>
    </source>
</reference>
<evidence type="ECO:0000256" key="5">
    <source>
        <dbReference type="ARBA" id="ARBA00022989"/>
    </source>
</evidence>
<gene>
    <name evidence="10" type="primary">ntpI</name>
    <name evidence="10" type="ORF">EAL2_808p05310</name>
</gene>
<keyword evidence="7 9" id="KW-0472">Membrane</keyword>
<organism evidence="10 11">
    <name type="scientific">Peptoclostridium acidaminophilum DSM 3953</name>
    <dbReference type="NCBI Taxonomy" id="1286171"/>
    <lineage>
        <taxon>Bacteria</taxon>
        <taxon>Bacillati</taxon>
        <taxon>Bacillota</taxon>
        <taxon>Clostridia</taxon>
        <taxon>Peptostreptococcales</taxon>
        <taxon>Peptoclostridiaceae</taxon>
        <taxon>Peptoclostridium</taxon>
    </lineage>
</organism>
<dbReference type="GO" id="GO:0016471">
    <property type="term" value="C:vacuolar proton-transporting V-type ATPase complex"/>
    <property type="evidence" value="ECO:0007669"/>
    <property type="project" value="TreeGrafter"/>
</dbReference>
<dbReference type="GO" id="GO:0046961">
    <property type="term" value="F:proton-transporting ATPase activity, rotational mechanism"/>
    <property type="evidence" value="ECO:0007669"/>
    <property type="project" value="InterPro"/>
</dbReference>
<keyword evidence="4 9" id="KW-0812">Transmembrane</keyword>
<dbReference type="OrthoDB" id="9803814at2"/>
<comment type="similarity">
    <text evidence="2">Belongs to the V-ATPase 116 kDa subunit family.</text>
</comment>
<keyword evidence="3" id="KW-0813">Transport</keyword>
<keyword evidence="5 9" id="KW-1133">Transmembrane helix</keyword>
<dbReference type="RefSeq" id="WP_025436881.1">
    <property type="nucleotide sequence ID" value="NZ_CP007453.1"/>
</dbReference>
<feature type="transmembrane region" description="Helical" evidence="9">
    <location>
        <begin position="360"/>
        <end position="383"/>
    </location>
</feature>
<keyword evidence="11" id="KW-1185">Reference proteome</keyword>
<evidence type="ECO:0000256" key="2">
    <source>
        <dbReference type="ARBA" id="ARBA00009904"/>
    </source>
</evidence>
<keyword evidence="8" id="KW-0175">Coiled coil</keyword>
<keyword evidence="10" id="KW-0614">Plasmid</keyword>
<dbReference type="Pfam" id="PF01496">
    <property type="entry name" value="V_ATPase_I"/>
    <property type="match status" value="2"/>
</dbReference>
<dbReference type="eggNOG" id="COG1269">
    <property type="taxonomic scope" value="Bacteria"/>
</dbReference>
<dbReference type="Proteomes" id="UP000019591">
    <property type="component" value="Plasmid EAL2_808p"/>
</dbReference>
<dbReference type="HOGENOM" id="CLU_025558_1_0_9"/>
<dbReference type="PANTHER" id="PTHR11629:SF63">
    <property type="entry name" value="V-TYPE PROTON ATPASE SUBUNIT A"/>
    <property type="match status" value="1"/>
</dbReference>
<protein>
    <submittedName>
        <fullName evidence="10">V-type sodium ATPase subunit I</fullName>
    </submittedName>
</protein>
<dbReference type="EMBL" id="CP007453">
    <property type="protein sequence ID" value="AHM58034.1"/>
    <property type="molecule type" value="Genomic_DNA"/>
</dbReference>
<feature type="transmembrane region" description="Helical" evidence="9">
    <location>
        <begin position="604"/>
        <end position="627"/>
    </location>
</feature>
<proteinExistence type="inferred from homology"/>
<dbReference type="AlphaFoldDB" id="W8T8K5"/>
<keyword evidence="6" id="KW-0406">Ion transport</keyword>
<evidence type="ECO:0000256" key="1">
    <source>
        <dbReference type="ARBA" id="ARBA00004141"/>
    </source>
</evidence>
<dbReference type="GO" id="GO:0051117">
    <property type="term" value="F:ATPase binding"/>
    <property type="evidence" value="ECO:0007669"/>
    <property type="project" value="TreeGrafter"/>
</dbReference>
<feature type="coiled-coil region" evidence="8">
    <location>
        <begin position="104"/>
        <end position="131"/>
    </location>
</feature>
<dbReference type="KEGG" id="eac:EAL2_808p05310"/>
<sequence length="672" mass="74733">MAVSKMQQISICSLNANLGRILELLQLQGVVELKDVSEQDSIFQRADASDKIKASLETLSLAKRALDILDQHSPEKRKIMANVSGRRPVSKAVFDDFEGRRSEAVKAAKTIDSLERLIEESRSEINKAHSRIEALSSWRELDIPLDLKWTDMTAIFIGTLPGEWRSEDIFDSFPANEPVAVDIVSASQEQTCIVAICMKPKARAILESLKQIGFSSPGNFSSEVPSKAIFEAGEEIKRRSADIQQAKSEIEACIEMRKDMWLLADYESMRIEMYEALGRLLSSKNVFVITGYVPQKYAKVVADLLVERFEAAVEVSEPEVDEDVPVLLENNGFSAPMEGVVEAFSYPGRGEADPTAVTAFFYYMFYGIMLSDAGYGLLLITACGTVLARHRATLEEHMKKYIKMFLYCGISTLFWGIMFGGYFGDLPLIISRTFLGRDFNIPPVLFEPSKSPMILIGYCMLIGVIHLYTGMGMKLYQAFKRSDYKSAVYDVLLWYILLTSLGVLLLSMKMMRDMLSLNITISDAVVSMAIALAVASAVGIIITNGRSSKNPFVRILKGFYELYGITSYFGDVLSYTRLLALGLATGIIGSVINLMAGMAAGNSIIGIVPFTLIVVLGHVLNLAINMLGAYVHTTRLHYVEYFSKFYNGGGRKFQPFAVKTKYYKFKESDDNG</sequence>
<evidence type="ECO:0000256" key="6">
    <source>
        <dbReference type="ARBA" id="ARBA00023065"/>
    </source>
</evidence>
<name>W8T8K5_PEPAC</name>